<dbReference type="GO" id="GO:0016020">
    <property type="term" value="C:membrane"/>
    <property type="evidence" value="ECO:0007669"/>
    <property type="project" value="UniProtKB-SubCell"/>
</dbReference>
<accession>D4RXN7</accession>
<dbReference type="eggNOG" id="COG0474">
    <property type="taxonomic scope" value="Bacteria"/>
</dbReference>
<evidence type="ECO:0000256" key="2">
    <source>
        <dbReference type="ARBA" id="ARBA00022692"/>
    </source>
</evidence>
<keyword evidence="3" id="KW-1278">Translocase</keyword>
<dbReference type="NCBIfam" id="TIGR01494">
    <property type="entry name" value="ATPase_P-type"/>
    <property type="match status" value="2"/>
</dbReference>
<dbReference type="InterPro" id="IPR018303">
    <property type="entry name" value="ATPase_P-typ_P_site"/>
</dbReference>
<sequence>MNKATKTIPRILKDNICTVFNLLNVIIAVMLAYVGAFKNLLFITIVMTNTVVGIIQEIKAKKQIEKLSLQSRPHTTLLKGGIEEVVTPEKIRTGDILLLYSGASVCTDCTVVTGSVEVDESIVTGESEPVTHHPGDTILAGCSIISGKSTAKALCESSACFTSRMVDEVKKTDVAKSELITSMSKVTKLTGFIIVPLGILLFIQSFAVRHSTLSEAVVATSAGLLGMLPKGLVLLISIGLATGVINLSRKHVLVRELNSIENLAHCNILCLDKTGTLTEGSLKVEKVSMEIDKNEFNKLLSTYIKHTDDNNSTFKAVKHYFTAASSYEIVSTTPFSSERKYSTVALKDGRTLVLGAPEKLTCNISSDVMQLMKKGRRILYVGICNTNEITPRNITLAGKIVLSDVLRKNASESVKYFKNQDVEIKVISGDNPVAASCIAGQCSIKNNDNYIDVSGLDGESLEQAAVKYTIFGRVTPEKKRIIVRALQKNNNKVAMTGDGVNDLLALRQADCSIAMGNGSDAAKQTAELVLLDSDFGVLKDVISEGRRVINNMTKSAGVFFIKTIYSVLLCILCLFFNRDFPFIPIQITLIDAVIEAFPAFFMSFEKNDRKVEGTFLRNAITSALPDSIAIFACCLVFLLISPALSINELQCNLLMYLSVGFISLAAVAKSCMPFNSLRLFLCLSSIIMFTGAVIIMAPFLQLAALTGSLLLPMAAVIIPGIIFSLLFKKI</sequence>
<feature type="transmembrane region" description="Helical" evidence="6">
    <location>
        <begin position="583"/>
        <end position="602"/>
    </location>
</feature>
<protein>
    <submittedName>
        <fullName evidence="8">E1-E2 ATPase</fullName>
    </submittedName>
</protein>
<feature type="transmembrane region" description="Helical" evidence="6">
    <location>
        <begin position="679"/>
        <end position="703"/>
    </location>
</feature>
<feature type="transmembrane region" description="Helical" evidence="6">
    <location>
        <begin position="227"/>
        <end position="247"/>
    </location>
</feature>
<evidence type="ECO:0000256" key="4">
    <source>
        <dbReference type="ARBA" id="ARBA00022989"/>
    </source>
</evidence>
<dbReference type="Gene3D" id="1.20.1110.10">
    <property type="entry name" value="Calcium-transporting ATPase, transmembrane domain"/>
    <property type="match status" value="1"/>
</dbReference>
<dbReference type="InterPro" id="IPR008250">
    <property type="entry name" value="ATPase_P-typ_transduc_dom_A_sf"/>
</dbReference>
<organism evidence="8 9">
    <name type="scientific">Eshraghiella crossota DSM 2876</name>
    <dbReference type="NCBI Taxonomy" id="511680"/>
    <lineage>
        <taxon>Bacteria</taxon>
        <taxon>Bacillati</taxon>
        <taxon>Bacillota</taxon>
        <taxon>Clostridia</taxon>
        <taxon>Lachnospirales</taxon>
        <taxon>Lachnospiraceae</taxon>
        <taxon>Eshraghiella</taxon>
    </lineage>
</organism>
<evidence type="ECO:0000313" key="8">
    <source>
        <dbReference type="EMBL" id="EFF69399.1"/>
    </source>
</evidence>
<dbReference type="SUPFAM" id="SSF81653">
    <property type="entry name" value="Calcium ATPase, transduction domain A"/>
    <property type="match status" value="1"/>
</dbReference>
<proteinExistence type="predicted"/>
<dbReference type="EMBL" id="ABWN01000019">
    <property type="protein sequence ID" value="EFF69399.1"/>
    <property type="molecule type" value="Genomic_DNA"/>
</dbReference>
<dbReference type="InterPro" id="IPR023298">
    <property type="entry name" value="ATPase_P-typ_TM_dom_sf"/>
</dbReference>
<dbReference type="Proteomes" id="UP000006238">
    <property type="component" value="Unassembled WGS sequence"/>
</dbReference>
<reference evidence="8 9" key="1">
    <citation type="submission" date="2010-02" db="EMBL/GenBank/DDBJ databases">
        <authorList>
            <person name="Weinstock G."/>
            <person name="Sodergren E."/>
            <person name="Clifton S."/>
            <person name="Fulton L."/>
            <person name="Fulton B."/>
            <person name="Courtney L."/>
            <person name="Fronick C."/>
            <person name="Harrison M."/>
            <person name="Strong C."/>
            <person name="Farmer C."/>
            <person name="Delahaunty K."/>
            <person name="Markovic C."/>
            <person name="Hall O."/>
            <person name="Minx P."/>
            <person name="Tomlinson C."/>
            <person name="Mitreva M."/>
            <person name="Nelson J."/>
            <person name="Hou S."/>
            <person name="Wollam A."/>
            <person name="Pepin K.H."/>
            <person name="Johnson M."/>
            <person name="Bhonagiri V."/>
            <person name="Zhang X."/>
            <person name="Suruliraj S."/>
            <person name="Warren W."/>
            <person name="Chinwalla A."/>
            <person name="Mardis E.R."/>
            <person name="Wilson R.K."/>
        </authorList>
    </citation>
    <scope>NUCLEOTIDE SEQUENCE [LARGE SCALE GENOMIC DNA]</scope>
    <source>
        <strain evidence="8 9">DSM 2876</strain>
    </source>
</reference>
<dbReference type="InterPro" id="IPR059000">
    <property type="entry name" value="ATPase_P-type_domA"/>
</dbReference>
<feature type="transmembrane region" description="Helical" evidence="6">
    <location>
        <begin position="189"/>
        <end position="207"/>
    </location>
</feature>
<comment type="subcellular location">
    <subcellularLocation>
        <location evidence="1">Membrane</location>
        <topology evidence="1">Multi-pass membrane protein</topology>
    </subcellularLocation>
</comment>
<dbReference type="Pfam" id="PF00122">
    <property type="entry name" value="E1-E2_ATPase"/>
    <property type="match status" value="1"/>
</dbReference>
<comment type="caution">
    <text evidence="8">The sequence shown here is derived from an EMBL/GenBank/DDBJ whole genome shotgun (WGS) entry which is preliminary data.</text>
</comment>
<dbReference type="InterPro" id="IPR001757">
    <property type="entry name" value="P_typ_ATPase"/>
</dbReference>
<feature type="transmembrane region" description="Helical" evidence="6">
    <location>
        <begin position="556"/>
        <end position="577"/>
    </location>
</feature>
<evidence type="ECO:0000256" key="3">
    <source>
        <dbReference type="ARBA" id="ARBA00022967"/>
    </source>
</evidence>
<dbReference type="InterPro" id="IPR023214">
    <property type="entry name" value="HAD_sf"/>
</dbReference>
<dbReference type="GO" id="GO:0005524">
    <property type="term" value="F:ATP binding"/>
    <property type="evidence" value="ECO:0007669"/>
    <property type="project" value="InterPro"/>
</dbReference>
<dbReference type="SFLD" id="SFLDS00003">
    <property type="entry name" value="Haloacid_Dehalogenase"/>
    <property type="match status" value="1"/>
</dbReference>
<keyword evidence="4 6" id="KW-1133">Transmembrane helix</keyword>
<dbReference type="PRINTS" id="PR00120">
    <property type="entry name" value="HATPASE"/>
</dbReference>
<feature type="transmembrane region" description="Helical" evidence="6">
    <location>
        <begin position="623"/>
        <end position="641"/>
    </location>
</feature>
<dbReference type="GO" id="GO:0016887">
    <property type="term" value="F:ATP hydrolysis activity"/>
    <property type="evidence" value="ECO:0007669"/>
    <property type="project" value="InterPro"/>
</dbReference>
<evidence type="ECO:0000256" key="5">
    <source>
        <dbReference type="ARBA" id="ARBA00023136"/>
    </source>
</evidence>
<dbReference type="InterPro" id="IPR036412">
    <property type="entry name" value="HAD-like_sf"/>
</dbReference>
<feature type="transmembrane region" description="Helical" evidence="6">
    <location>
        <begin position="12"/>
        <end position="34"/>
    </location>
</feature>
<dbReference type="SFLD" id="SFLDF00027">
    <property type="entry name" value="p-type_atpase"/>
    <property type="match status" value="1"/>
</dbReference>
<dbReference type="InterPro" id="IPR044492">
    <property type="entry name" value="P_typ_ATPase_HD_dom"/>
</dbReference>
<feature type="transmembrane region" description="Helical" evidence="6">
    <location>
        <begin position="40"/>
        <end position="58"/>
    </location>
</feature>
<dbReference type="PROSITE" id="PS00154">
    <property type="entry name" value="ATPASE_E1_E2"/>
    <property type="match status" value="1"/>
</dbReference>
<dbReference type="SUPFAM" id="SSF56784">
    <property type="entry name" value="HAD-like"/>
    <property type="match status" value="1"/>
</dbReference>
<dbReference type="PRINTS" id="PR00119">
    <property type="entry name" value="CATATPASE"/>
</dbReference>
<evidence type="ECO:0000313" key="9">
    <source>
        <dbReference type="Proteomes" id="UP000006238"/>
    </source>
</evidence>
<dbReference type="RefSeq" id="WP_005601535.1">
    <property type="nucleotide sequence ID" value="NZ_GG663520.1"/>
</dbReference>
<evidence type="ECO:0000256" key="1">
    <source>
        <dbReference type="ARBA" id="ARBA00004141"/>
    </source>
</evidence>
<evidence type="ECO:0000256" key="6">
    <source>
        <dbReference type="SAM" id="Phobius"/>
    </source>
</evidence>
<feature type="transmembrane region" description="Helical" evidence="6">
    <location>
        <begin position="709"/>
        <end position="727"/>
    </location>
</feature>
<dbReference type="PANTHER" id="PTHR42861">
    <property type="entry name" value="CALCIUM-TRANSPORTING ATPASE"/>
    <property type="match status" value="1"/>
</dbReference>
<feature type="domain" description="P-type ATPase A" evidence="7">
    <location>
        <begin position="72"/>
        <end position="169"/>
    </location>
</feature>
<keyword evidence="2 6" id="KW-0812">Transmembrane</keyword>
<keyword evidence="9" id="KW-1185">Reference proteome</keyword>
<dbReference type="SUPFAM" id="SSF81665">
    <property type="entry name" value="Calcium ATPase, transmembrane domain M"/>
    <property type="match status" value="1"/>
</dbReference>
<dbReference type="Gene3D" id="3.40.1110.10">
    <property type="entry name" value="Calcium-transporting ATPase, cytoplasmic domain N"/>
    <property type="match status" value="1"/>
</dbReference>
<gene>
    <name evidence="8" type="ORF">BUTYVIB_00588</name>
</gene>
<dbReference type="GeneID" id="98919384"/>
<dbReference type="Gene3D" id="3.40.50.1000">
    <property type="entry name" value="HAD superfamily/HAD-like"/>
    <property type="match status" value="1"/>
</dbReference>
<evidence type="ECO:0000259" key="7">
    <source>
        <dbReference type="Pfam" id="PF00122"/>
    </source>
</evidence>
<dbReference type="Gene3D" id="2.70.150.10">
    <property type="entry name" value="Calcium-transporting ATPase, cytoplasmic transduction domain A"/>
    <property type="match status" value="1"/>
</dbReference>
<dbReference type="AlphaFoldDB" id="D4RXN7"/>
<keyword evidence="5 6" id="KW-0472">Membrane</keyword>
<dbReference type="Pfam" id="PF00702">
    <property type="entry name" value="Hydrolase"/>
    <property type="match status" value="1"/>
</dbReference>
<dbReference type="InterPro" id="IPR023299">
    <property type="entry name" value="ATPase_P-typ_cyto_dom_N"/>
</dbReference>
<feature type="transmembrane region" description="Helical" evidence="6">
    <location>
        <begin position="653"/>
        <end position="672"/>
    </location>
</feature>
<name>D4RXN7_9FIRM</name>
<dbReference type="STRING" id="45851.BHV86_03060"/>
<dbReference type="SFLD" id="SFLDG00002">
    <property type="entry name" value="C1.7:_P-type_atpase_like"/>
    <property type="match status" value="1"/>
</dbReference>
<dbReference type="HOGENOM" id="CLU_002360_5_1_9"/>